<dbReference type="CDD" id="cd05327">
    <property type="entry name" value="retinol-DH_like_SDR_c_like"/>
    <property type="match status" value="1"/>
</dbReference>
<name>A0A844CWN9_9BURK</name>
<dbReference type="InterPro" id="IPR002347">
    <property type="entry name" value="SDR_fam"/>
</dbReference>
<evidence type="ECO:0000256" key="1">
    <source>
        <dbReference type="ARBA" id="ARBA00023002"/>
    </source>
</evidence>
<dbReference type="Pfam" id="PF00106">
    <property type="entry name" value="adh_short"/>
    <property type="match status" value="1"/>
</dbReference>
<dbReference type="AlphaFoldDB" id="A0A844CWN9"/>
<reference evidence="2 3" key="1">
    <citation type="submission" date="2019-11" db="EMBL/GenBank/DDBJ databases">
        <title>Novel species isolated from a subtropical stream in China.</title>
        <authorList>
            <person name="Lu H."/>
        </authorList>
    </citation>
    <scope>NUCLEOTIDE SEQUENCE [LARGE SCALE GENOMIC DNA]</scope>
    <source>
        <strain evidence="2 3">FT26W</strain>
    </source>
</reference>
<dbReference type="SUPFAM" id="SSF51735">
    <property type="entry name" value="NAD(P)-binding Rossmann-fold domains"/>
    <property type="match status" value="1"/>
</dbReference>
<protein>
    <submittedName>
        <fullName evidence="2">SDR family NAD(P)-dependent oxidoreductase</fullName>
    </submittedName>
</protein>
<evidence type="ECO:0000313" key="3">
    <source>
        <dbReference type="Proteomes" id="UP000439986"/>
    </source>
</evidence>
<keyword evidence="3" id="KW-1185">Reference proteome</keyword>
<dbReference type="PRINTS" id="PR00081">
    <property type="entry name" value="GDHRDH"/>
</dbReference>
<sequence>MPTPLMVRQELLNMDLTGKTYVVTGANSGIGLVTTRQLARQGATVVMGVRRVAEGERVAAEIRQETPSARLVVFALELGDLASVRAFAAEVKRHYPSLQGLVNNAGVMNTPFSHTKDGFETQFGVNHLGHFLLTNLLIDNLKAGAPSRVVNMSSFFHEFAMGRKGAIHFDDLNYQRRPFDSWEAYAQSKLANLLHARELARRLEGTGVTSVSVNPGFVRTNLLTIPLPMWLQRLVVIPVLRLSGMLEPWEGTQTTLHALLAPEVAGQSGAYYSQVARYKDPALRKGGWPLRSPNPLAHDDAVARRLWEASEALVNRTSHAGRLT</sequence>
<dbReference type="EMBL" id="WKJL01000001">
    <property type="protein sequence ID" value="MRW83181.1"/>
    <property type="molecule type" value="Genomic_DNA"/>
</dbReference>
<proteinExistence type="predicted"/>
<gene>
    <name evidence="2" type="ORF">GJ698_03635</name>
</gene>
<evidence type="ECO:0000313" key="2">
    <source>
        <dbReference type="EMBL" id="MRW83181.1"/>
    </source>
</evidence>
<dbReference type="Gene3D" id="3.40.50.720">
    <property type="entry name" value="NAD(P)-binding Rossmann-like Domain"/>
    <property type="match status" value="1"/>
</dbReference>
<comment type="caution">
    <text evidence="2">The sequence shown here is derived from an EMBL/GenBank/DDBJ whole genome shotgun (WGS) entry which is preliminary data.</text>
</comment>
<dbReference type="GO" id="GO:0016491">
    <property type="term" value="F:oxidoreductase activity"/>
    <property type="evidence" value="ECO:0007669"/>
    <property type="project" value="UniProtKB-KW"/>
</dbReference>
<keyword evidence="1" id="KW-0560">Oxidoreductase</keyword>
<dbReference type="PANTHER" id="PTHR43157">
    <property type="entry name" value="PHOSPHATIDYLINOSITOL-GLYCAN BIOSYNTHESIS CLASS F PROTEIN-RELATED"/>
    <property type="match status" value="1"/>
</dbReference>
<dbReference type="PANTHER" id="PTHR43157:SF31">
    <property type="entry name" value="PHOSPHATIDYLINOSITOL-GLYCAN BIOSYNTHESIS CLASS F PROTEIN"/>
    <property type="match status" value="1"/>
</dbReference>
<accession>A0A844CWN9</accession>
<dbReference type="InterPro" id="IPR036291">
    <property type="entry name" value="NAD(P)-bd_dom_sf"/>
</dbReference>
<organism evidence="2 3">
    <name type="scientific">Duganella aquatilis</name>
    <dbReference type="NCBI Taxonomy" id="2666082"/>
    <lineage>
        <taxon>Bacteria</taxon>
        <taxon>Pseudomonadati</taxon>
        <taxon>Pseudomonadota</taxon>
        <taxon>Betaproteobacteria</taxon>
        <taxon>Burkholderiales</taxon>
        <taxon>Oxalobacteraceae</taxon>
        <taxon>Telluria group</taxon>
        <taxon>Duganella</taxon>
    </lineage>
</organism>
<dbReference type="Proteomes" id="UP000439986">
    <property type="component" value="Unassembled WGS sequence"/>
</dbReference>